<gene>
    <name evidence="1" type="ORF">K488DRAFT_89146</name>
</gene>
<comment type="caution">
    <text evidence="1">The sequence shown here is derived from an EMBL/GenBank/DDBJ whole genome shotgun (WGS) entry which is preliminary data.</text>
</comment>
<organism evidence="1 2">
    <name type="scientific">Vararia minispora EC-137</name>
    <dbReference type="NCBI Taxonomy" id="1314806"/>
    <lineage>
        <taxon>Eukaryota</taxon>
        <taxon>Fungi</taxon>
        <taxon>Dikarya</taxon>
        <taxon>Basidiomycota</taxon>
        <taxon>Agaricomycotina</taxon>
        <taxon>Agaricomycetes</taxon>
        <taxon>Russulales</taxon>
        <taxon>Lachnocladiaceae</taxon>
        <taxon>Vararia</taxon>
    </lineage>
</organism>
<accession>A0ACB8QB94</accession>
<evidence type="ECO:0000313" key="2">
    <source>
        <dbReference type="Proteomes" id="UP000814128"/>
    </source>
</evidence>
<keyword evidence="2" id="KW-1185">Reference proteome</keyword>
<protein>
    <submittedName>
        <fullName evidence="1">Uncharacterized protein</fullName>
    </submittedName>
</protein>
<sequence length="1159" mass="122410">MTTPPAAPPSSGLARLFGIRTPARPRHLAARQQQGSDDDDWYTPYNGPYEIPSAVVPQPRDRDSWGQLLNRVAPAAPSPRAHAPPGPSARRRATAPTALHDAGGVGETPMPTQRAEPPPAAPPPHNRLSLASFLSLSRRAEPARHPSHSPSSPPSTVRARGGHRPPAVEVSVPVPEPADALYDSYYSTFLDGRPRARTLSAAPPHPYAYAPAQPSPRRAPPITSPPAAHHKGKAPAVPAHLRPATRASSMLRAISTPNLRALSHARLPGTGASSSRSAHRWLSPETWCDALLFPRPRFLAQIDDADEDALAQPPGLRSMSPATTFSASSTAPHHPPLPPPPPRALGVPKSRSAVNLRVPPHALHIEPPRGNPDVDTRTPDGRPRSFALDDLALRSPVPSLSKVIAAGDTLDRERAEWKKRAAGGLLNKATRARSRSLRQHTAPPTNFDFLAARTLLGSQADAPSVRVRAPGETRSGFGTFTFTTSHTQTQTHSQTQSSGHGHGRNGSLGKNVLKTVACIGDPTASPLDEFTARMEGEETKRIRLDEQMVRERMRGDGPGAQAGSASAAHAGSASAAQAGSASAAHAGSALHLPAVSPAPSNSPSAQYEFGIAISTPVPDSPPEPEPSPAPTEPLTMPGHPFAQGGYGFAPTHRKTQSASTTRGSDYAGPHPSEYPPSRPSTTERAEDMPVGVRHRLPPHVLASAARHPYAYNAMNRSEERLGAHALDPDAAVAERLSHAYAKSSRSSGGPLAFEDAMVLVRLRRGSPDSGLGDSVEHEVAPSALRVPGGGGSLLLGPGEEARRSESSSPGEEGVEGRGLEDLSRYENLFYRPDAPVSPEERGGSFDISRVGPFETPGSTQAPSSWRAGSLDVPRGPSLDTARAGSLDLPPYTARVRADSFALASDGVGGGSFARPHGPPRTDSPHGDPFDLARVGAFDLARAESLDFRGSPTLRSSRATGSSLSALTRQLSMELGALQESEGFTALADEFGRARGEPTLPLRLHRDAPLAYVPPRISIPEDVESSRASSILEPSEDQHGDILRLGTVEAALTPDAIDTDHRFSRHLSFGAAVPRERVSVDSAGEAPRDDAQTVHARPVRHDSLVPPRSAVTDQTRSSVLTSGTGTSHMSGLSDFPVPPSHLGADSEPSFRATVDSVYSQ</sequence>
<name>A0ACB8QB94_9AGAM</name>
<proteinExistence type="predicted"/>
<reference evidence="1" key="2">
    <citation type="journal article" date="2022" name="New Phytol.">
        <title>Evolutionary transition to the ectomycorrhizal habit in the genomes of a hyperdiverse lineage of mushroom-forming fungi.</title>
        <authorList>
            <person name="Looney B."/>
            <person name="Miyauchi S."/>
            <person name="Morin E."/>
            <person name="Drula E."/>
            <person name="Courty P.E."/>
            <person name="Kohler A."/>
            <person name="Kuo A."/>
            <person name="LaButti K."/>
            <person name="Pangilinan J."/>
            <person name="Lipzen A."/>
            <person name="Riley R."/>
            <person name="Andreopoulos W."/>
            <person name="He G."/>
            <person name="Johnson J."/>
            <person name="Nolan M."/>
            <person name="Tritt A."/>
            <person name="Barry K.W."/>
            <person name="Grigoriev I.V."/>
            <person name="Nagy L.G."/>
            <person name="Hibbett D."/>
            <person name="Henrissat B."/>
            <person name="Matheny P.B."/>
            <person name="Labbe J."/>
            <person name="Martin F.M."/>
        </authorList>
    </citation>
    <scope>NUCLEOTIDE SEQUENCE</scope>
    <source>
        <strain evidence="1">EC-137</strain>
    </source>
</reference>
<evidence type="ECO:0000313" key="1">
    <source>
        <dbReference type="EMBL" id="KAI0029024.1"/>
    </source>
</evidence>
<dbReference type="Proteomes" id="UP000814128">
    <property type="component" value="Unassembled WGS sequence"/>
</dbReference>
<reference evidence="1" key="1">
    <citation type="submission" date="2021-02" db="EMBL/GenBank/DDBJ databases">
        <authorList>
            <consortium name="DOE Joint Genome Institute"/>
            <person name="Ahrendt S."/>
            <person name="Looney B.P."/>
            <person name="Miyauchi S."/>
            <person name="Morin E."/>
            <person name="Drula E."/>
            <person name="Courty P.E."/>
            <person name="Chicoki N."/>
            <person name="Fauchery L."/>
            <person name="Kohler A."/>
            <person name="Kuo A."/>
            <person name="Labutti K."/>
            <person name="Pangilinan J."/>
            <person name="Lipzen A."/>
            <person name="Riley R."/>
            <person name="Andreopoulos W."/>
            <person name="He G."/>
            <person name="Johnson J."/>
            <person name="Barry K.W."/>
            <person name="Grigoriev I.V."/>
            <person name="Nagy L."/>
            <person name="Hibbett D."/>
            <person name="Henrissat B."/>
            <person name="Matheny P.B."/>
            <person name="Labbe J."/>
            <person name="Martin F."/>
        </authorList>
    </citation>
    <scope>NUCLEOTIDE SEQUENCE</scope>
    <source>
        <strain evidence="1">EC-137</strain>
    </source>
</reference>
<dbReference type="EMBL" id="MU273704">
    <property type="protein sequence ID" value="KAI0029024.1"/>
    <property type="molecule type" value="Genomic_DNA"/>
</dbReference>